<evidence type="ECO:0000313" key="2">
    <source>
        <dbReference type="Proteomes" id="UP001066276"/>
    </source>
</evidence>
<sequence>MRIFRASLMTEELTHGWGRVGGTTELCIRRGGSEKQNTTSVINEESNQYIFIHKAGTEMKVIIQRKQQ</sequence>
<evidence type="ECO:0000313" key="1">
    <source>
        <dbReference type="EMBL" id="KAJ1127995.1"/>
    </source>
</evidence>
<keyword evidence="2" id="KW-1185">Reference proteome</keyword>
<comment type="caution">
    <text evidence="1">The sequence shown here is derived from an EMBL/GenBank/DDBJ whole genome shotgun (WGS) entry which is preliminary data.</text>
</comment>
<gene>
    <name evidence="1" type="ORF">NDU88_006388</name>
</gene>
<proteinExistence type="predicted"/>
<accession>A0AAV7PIN4</accession>
<reference evidence="1" key="1">
    <citation type="journal article" date="2022" name="bioRxiv">
        <title>Sequencing and chromosome-scale assembly of the giantPleurodeles waltlgenome.</title>
        <authorList>
            <person name="Brown T."/>
            <person name="Elewa A."/>
            <person name="Iarovenko S."/>
            <person name="Subramanian E."/>
            <person name="Araus A.J."/>
            <person name="Petzold A."/>
            <person name="Susuki M."/>
            <person name="Suzuki K.-i.T."/>
            <person name="Hayashi T."/>
            <person name="Toyoda A."/>
            <person name="Oliveira C."/>
            <person name="Osipova E."/>
            <person name="Leigh N.D."/>
            <person name="Simon A."/>
            <person name="Yun M.H."/>
        </authorList>
    </citation>
    <scope>NUCLEOTIDE SEQUENCE</scope>
    <source>
        <strain evidence="1">20211129_DDA</strain>
        <tissue evidence="1">Liver</tissue>
    </source>
</reference>
<dbReference type="EMBL" id="JANPWB010000011">
    <property type="protein sequence ID" value="KAJ1127995.1"/>
    <property type="molecule type" value="Genomic_DNA"/>
</dbReference>
<name>A0AAV7PIN4_PLEWA</name>
<organism evidence="1 2">
    <name type="scientific">Pleurodeles waltl</name>
    <name type="common">Iberian ribbed newt</name>
    <dbReference type="NCBI Taxonomy" id="8319"/>
    <lineage>
        <taxon>Eukaryota</taxon>
        <taxon>Metazoa</taxon>
        <taxon>Chordata</taxon>
        <taxon>Craniata</taxon>
        <taxon>Vertebrata</taxon>
        <taxon>Euteleostomi</taxon>
        <taxon>Amphibia</taxon>
        <taxon>Batrachia</taxon>
        <taxon>Caudata</taxon>
        <taxon>Salamandroidea</taxon>
        <taxon>Salamandridae</taxon>
        <taxon>Pleurodelinae</taxon>
        <taxon>Pleurodeles</taxon>
    </lineage>
</organism>
<dbReference type="Proteomes" id="UP001066276">
    <property type="component" value="Chromosome 7"/>
</dbReference>
<dbReference type="AlphaFoldDB" id="A0AAV7PIN4"/>
<protein>
    <submittedName>
        <fullName evidence="1">Uncharacterized protein</fullName>
    </submittedName>
</protein>